<comment type="similarity">
    <text evidence="1">Belongs to the peptidase S1 family.</text>
</comment>
<dbReference type="InterPro" id="IPR033116">
    <property type="entry name" value="TRYPSIN_SER"/>
</dbReference>
<dbReference type="InterPro" id="IPR018114">
    <property type="entry name" value="TRYPSIN_HIS"/>
</dbReference>
<dbReference type="Pfam" id="PF00089">
    <property type="entry name" value="Trypsin"/>
    <property type="match status" value="1"/>
</dbReference>
<dbReference type="InterPro" id="IPR050430">
    <property type="entry name" value="Peptidase_S1"/>
</dbReference>
<evidence type="ECO:0000256" key="6">
    <source>
        <dbReference type="RuleBase" id="RU363034"/>
    </source>
</evidence>
<comment type="caution">
    <text evidence="8">The sequence shown here is derived from an EMBL/GenBank/DDBJ whole genome shotgun (WGS) entry which is preliminary data.</text>
</comment>
<dbReference type="InterPro" id="IPR001254">
    <property type="entry name" value="Trypsin_dom"/>
</dbReference>
<dbReference type="Gene3D" id="2.40.10.10">
    <property type="entry name" value="Trypsin-like serine proteases"/>
    <property type="match status" value="2"/>
</dbReference>
<sequence length="274" mass="29388">MVILSLSSALPAPWLSWDKIKRGNAYVDPVSNYTITHPVDRRIIGGGEVEPHSIPYQVALLIDGRSLCGGSLISLNYVLTAAHCTINASYVELVFGAHNILINESTQLRVTSSNIINHPDFNSSNYNNDIALIQTPTPIVPNEHIQIVKLAPAYAGLYIGFAAVLSGWGTTSDSDPSIAPGLREVHFVVISNTPCAAVYGFDIIDIVDMPKVCSGYGKVGGCSGDSGGPLVVGYYGEQVGIASFVSSRGCESTDPTVYTRVSYYRSWINENSDL</sequence>
<dbReference type="GO" id="GO:0004252">
    <property type="term" value="F:serine-type endopeptidase activity"/>
    <property type="evidence" value="ECO:0007669"/>
    <property type="project" value="InterPro"/>
</dbReference>
<dbReference type="PRINTS" id="PR00722">
    <property type="entry name" value="CHYMOTRYPSIN"/>
</dbReference>
<protein>
    <recommendedName>
        <fullName evidence="7">Peptidase S1 domain-containing protein</fullName>
    </recommendedName>
</protein>
<dbReference type="EMBL" id="JANEYG010000028">
    <property type="protein sequence ID" value="KAJ8918106.1"/>
    <property type="molecule type" value="Genomic_DNA"/>
</dbReference>
<reference evidence="8 9" key="1">
    <citation type="journal article" date="2023" name="Insect Mol. Biol.">
        <title>Genome sequencing provides insights into the evolution of gene families encoding plant cell wall-degrading enzymes in longhorned beetles.</title>
        <authorList>
            <person name="Shin N.R."/>
            <person name="Okamura Y."/>
            <person name="Kirsch R."/>
            <person name="Pauchet Y."/>
        </authorList>
    </citation>
    <scope>NUCLEOTIDE SEQUENCE [LARGE SCALE GENOMIC DNA]</scope>
    <source>
        <strain evidence="8">EAD_L_NR</strain>
    </source>
</reference>
<dbReference type="PANTHER" id="PTHR24276:SF91">
    <property type="entry name" value="AT26814P-RELATED"/>
    <property type="match status" value="1"/>
</dbReference>
<feature type="domain" description="Peptidase S1" evidence="7">
    <location>
        <begin position="43"/>
        <end position="273"/>
    </location>
</feature>
<dbReference type="SMART" id="SM00020">
    <property type="entry name" value="Tryp_SPc"/>
    <property type="match status" value="1"/>
</dbReference>
<keyword evidence="4 6" id="KW-0720">Serine protease</keyword>
<dbReference type="PROSITE" id="PS50240">
    <property type="entry name" value="TRYPSIN_DOM"/>
    <property type="match status" value="1"/>
</dbReference>
<dbReference type="PROSITE" id="PS00134">
    <property type="entry name" value="TRYPSIN_HIS"/>
    <property type="match status" value="1"/>
</dbReference>
<keyword evidence="5" id="KW-1015">Disulfide bond</keyword>
<dbReference type="InterPro" id="IPR043504">
    <property type="entry name" value="Peptidase_S1_PA_chymotrypsin"/>
</dbReference>
<dbReference type="InterPro" id="IPR001314">
    <property type="entry name" value="Peptidase_S1A"/>
</dbReference>
<name>A0AAV8VUN6_9CUCU</name>
<evidence type="ECO:0000256" key="2">
    <source>
        <dbReference type="ARBA" id="ARBA00022670"/>
    </source>
</evidence>
<evidence type="ECO:0000313" key="9">
    <source>
        <dbReference type="Proteomes" id="UP001159042"/>
    </source>
</evidence>
<evidence type="ECO:0000256" key="3">
    <source>
        <dbReference type="ARBA" id="ARBA00022801"/>
    </source>
</evidence>
<organism evidence="8 9">
    <name type="scientific">Exocentrus adspersus</name>
    <dbReference type="NCBI Taxonomy" id="1586481"/>
    <lineage>
        <taxon>Eukaryota</taxon>
        <taxon>Metazoa</taxon>
        <taxon>Ecdysozoa</taxon>
        <taxon>Arthropoda</taxon>
        <taxon>Hexapoda</taxon>
        <taxon>Insecta</taxon>
        <taxon>Pterygota</taxon>
        <taxon>Neoptera</taxon>
        <taxon>Endopterygota</taxon>
        <taxon>Coleoptera</taxon>
        <taxon>Polyphaga</taxon>
        <taxon>Cucujiformia</taxon>
        <taxon>Chrysomeloidea</taxon>
        <taxon>Cerambycidae</taxon>
        <taxon>Lamiinae</taxon>
        <taxon>Acanthocinini</taxon>
        <taxon>Exocentrus</taxon>
    </lineage>
</organism>
<evidence type="ECO:0000313" key="8">
    <source>
        <dbReference type="EMBL" id="KAJ8918106.1"/>
    </source>
</evidence>
<dbReference type="Proteomes" id="UP001159042">
    <property type="component" value="Unassembled WGS sequence"/>
</dbReference>
<evidence type="ECO:0000256" key="1">
    <source>
        <dbReference type="ARBA" id="ARBA00007664"/>
    </source>
</evidence>
<dbReference type="InterPro" id="IPR009003">
    <property type="entry name" value="Peptidase_S1_PA"/>
</dbReference>
<gene>
    <name evidence="8" type="ORF">NQ315_011563</name>
</gene>
<dbReference type="FunFam" id="2.40.10.10:FF:000166">
    <property type="entry name" value="Trypsin"/>
    <property type="match status" value="1"/>
</dbReference>
<dbReference type="PANTHER" id="PTHR24276">
    <property type="entry name" value="POLYSERASE-RELATED"/>
    <property type="match status" value="1"/>
</dbReference>
<dbReference type="CDD" id="cd00190">
    <property type="entry name" value="Tryp_SPc"/>
    <property type="match status" value="1"/>
</dbReference>
<evidence type="ECO:0000256" key="4">
    <source>
        <dbReference type="ARBA" id="ARBA00022825"/>
    </source>
</evidence>
<dbReference type="GO" id="GO:0006508">
    <property type="term" value="P:proteolysis"/>
    <property type="evidence" value="ECO:0007669"/>
    <property type="project" value="UniProtKB-KW"/>
</dbReference>
<accession>A0AAV8VUN6</accession>
<evidence type="ECO:0000259" key="7">
    <source>
        <dbReference type="PROSITE" id="PS50240"/>
    </source>
</evidence>
<dbReference type="PROSITE" id="PS00135">
    <property type="entry name" value="TRYPSIN_SER"/>
    <property type="match status" value="1"/>
</dbReference>
<keyword evidence="2 6" id="KW-0645">Protease</keyword>
<proteinExistence type="inferred from homology"/>
<keyword evidence="3 6" id="KW-0378">Hydrolase</keyword>
<evidence type="ECO:0000256" key="5">
    <source>
        <dbReference type="ARBA" id="ARBA00023157"/>
    </source>
</evidence>
<keyword evidence="9" id="KW-1185">Reference proteome</keyword>
<dbReference type="AlphaFoldDB" id="A0AAV8VUN6"/>
<dbReference type="SUPFAM" id="SSF50494">
    <property type="entry name" value="Trypsin-like serine proteases"/>
    <property type="match status" value="1"/>
</dbReference>